<evidence type="ECO:0000256" key="1">
    <source>
        <dbReference type="SAM" id="MobiDB-lite"/>
    </source>
</evidence>
<feature type="signal peptide" evidence="2">
    <location>
        <begin position="1"/>
        <end position="25"/>
    </location>
</feature>
<dbReference type="EMBL" id="UZAU01000839">
    <property type="status" value="NOT_ANNOTATED_CDS"/>
    <property type="molecule type" value="Genomic_DNA"/>
</dbReference>
<dbReference type="PANTHER" id="PTHR37908">
    <property type="entry name" value="TRANSMEMBRANE PROTEIN"/>
    <property type="match status" value="1"/>
</dbReference>
<name>A0A803RBM8_CANSA</name>
<organism evidence="3 4">
    <name type="scientific">Cannabis sativa</name>
    <name type="common">Hemp</name>
    <name type="synonym">Marijuana</name>
    <dbReference type="NCBI Taxonomy" id="3483"/>
    <lineage>
        <taxon>Eukaryota</taxon>
        <taxon>Viridiplantae</taxon>
        <taxon>Streptophyta</taxon>
        <taxon>Embryophyta</taxon>
        <taxon>Tracheophyta</taxon>
        <taxon>Spermatophyta</taxon>
        <taxon>Magnoliopsida</taxon>
        <taxon>eudicotyledons</taxon>
        <taxon>Gunneridae</taxon>
        <taxon>Pentapetalae</taxon>
        <taxon>rosids</taxon>
        <taxon>fabids</taxon>
        <taxon>Rosales</taxon>
        <taxon>Cannabaceae</taxon>
        <taxon>Cannabis</taxon>
    </lineage>
</organism>
<protein>
    <recommendedName>
        <fullName evidence="5">Transmembrane protein</fullName>
    </recommendedName>
</protein>
<reference evidence="3" key="1">
    <citation type="submission" date="2021-03" db="UniProtKB">
        <authorList>
            <consortium name="EnsemblPlants"/>
        </authorList>
    </citation>
    <scope>IDENTIFICATION</scope>
</reference>
<evidence type="ECO:0000256" key="2">
    <source>
        <dbReference type="SAM" id="SignalP"/>
    </source>
</evidence>
<feature type="chain" id="PRO_5030972827" description="Transmembrane protein" evidence="2">
    <location>
        <begin position="26"/>
        <end position="80"/>
    </location>
</feature>
<keyword evidence="4" id="KW-1185">Reference proteome</keyword>
<sequence length="80" mass="8965">MGRACFPTILLVSFLILLFFSQGFGRSLKNEEFSVEVVLKESVGGDESVKGRKMIETMDYDEPEPNTNPRGGFFYSPPPN</sequence>
<evidence type="ECO:0008006" key="5">
    <source>
        <dbReference type="Google" id="ProtNLM"/>
    </source>
</evidence>
<accession>A0A803RBM8</accession>
<feature type="region of interest" description="Disordered" evidence="1">
    <location>
        <begin position="57"/>
        <end position="80"/>
    </location>
</feature>
<dbReference type="PANTHER" id="PTHR37908:SF4">
    <property type="entry name" value="PROTEIN, PUTATIVE-RELATED"/>
    <property type="match status" value="1"/>
</dbReference>
<dbReference type="EnsemblPlants" id="novel_model_7472_5bd9a17a.1.5bd9b13e">
    <property type="protein sequence ID" value="cds.novel_model_7472_5bd9a17a.1.5bd9b13e"/>
    <property type="gene ID" value="novel_gene_3982_5bd9a17a"/>
</dbReference>
<dbReference type="Gramene" id="novel_model_7472_5bd9a17a.1.5bd9b13e">
    <property type="protein sequence ID" value="cds.novel_model_7472_5bd9a17a.1.5bd9b13e"/>
    <property type="gene ID" value="novel_gene_3982_5bd9a17a"/>
</dbReference>
<proteinExistence type="predicted"/>
<keyword evidence="2" id="KW-0732">Signal</keyword>
<evidence type="ECO:0000313" key="3">
    <source>
        <dbReference type="EnsemblPlants" id="cds.novel_model_7472_5bd9a17a.1.5bd9b13e"/>
    </source>
</evidence>
<dbReference type="Proteomes" id="UP000596661">
    <property type="component" value="Unassembled WGS sequence"/>
</dbReference>
<evidence type="ECO:0000313" key="4">
    <source>
        <dbReference type="Proteomes" id="UP000596661"/>
    </source>
</evidence>
<dbReference type="AlphaFoldDB" id="A0A803RBM8"/>